<comment type="caution">
    <text evidence="2">The sequence shown here is derived from an EMBL/GenBank/DDBJ whole genome shotgun (WGS) entry which is preliminary data.</text>
</comment>
<organism evidence="2 3">
    <name type="scientific">Durusdinium trenchii</name>
    <dbReference type="NCBI Taxonomy" id="1381693"/>
    <lineage>
        <taxon>Eukaryota</taxon>
        <taxon>Sar</taxon>
        <taxon>Alveolata</taxon>
        <taxon>Dinophyceae</taxon>
        <taxon>Suessiales</taxon>
        <taxon>Symbiodiniaceae</taxon>
        <taxon>Durusdinium</taxon>
    </lineage>
</organism>
<proteinExistence type="predicted"/>
<keyword evidence="3" id="KW-1185">Reference proteome</keyword>
<dbReference type="EMBL" id="CAXAMM010042306">
    <property type="protein sequence ID" value="CAK9104046.1"/>
    <property type="molecule type" value="Genomic_DNA"/>
</dbReference>
<reference evidence="2 3" key="1">
    <citation type="submission" date="2024-02" db="EMBL/GenBank/DDBJ databases">
        <authorList>
            <person name="Chen Y."/>
            <person name="Shah S."/>
            <person name="Dougan E. K."/>
            <person name="Thang M."/>
            <person name="Chan C."/>
        </authorList>
    </citation>
    <scope>NUCLEOTIDE SEQUENCE [LARGE SCALE GENOMIC DNA]</scope>
</reference>
<dbReference type="InterPro" id="IPR036188">
    <property type="entry name" value="FAD/NAD-bd_sf"/>
</dbReference>
<gene>
    <name evidence="2" type="ORF">SCF082_LOCUS48586</name>
</gene>
<evidence type="ECO:0000313" key="2">
    <source>
        <dbReference type="EMBL" id="CAK9104046.1"/>
    </source>
</evidence>
<dbReference type="Pfam" id="PF05199">
    <property type="entry name" value="GMC_oxred_C"/>
    <property type="match status" value="1"/>
</dbReference>
<dbReference type="Gene3D" id="3.50.50.60">
    <property type="entry name" value="FAD/NAD(P)-binding domain"/>
    <property type="match status" value="1"/>
</dbReference>
<protein>
    <submittedName>
        <fullName evidence="2">Oxygen-dependent choline dehydrogenase (CDH) (CHD) (Betaine aldehyde dehydrogenase) (BADH)</fullName>
    </submittedName>
</protein>
<feature type="domain" description="Glucose-methanol-choline oxidoreductase C-terminal" evidence="1">
    <location>
        <begin position="42"/>
        <end position="75"/>
    </location>
</feature>
<evidence type="ECO:0000259" key="1">
    <source>
        <dbReference type="Pfam" id="PF05199"/>
    </source>
</evidence>
<accession>A0ABP0RXT6</accession>
<dbReference type="Proteomes" id="UP001642464">
    <property type="component" value="Unassembled WGS sequence"/>
</dbReference>
<dbReference type="InterPro" id="IPR007867">
    <property type="entry name" value="GMC_OxRtase_C"/>
</dbReference>
<evidence type="ECO:0000313" key="3">
    <source>
        <dbReference type="Proteomes" id="UP001642464"/>
    </source>
</evidence>
<sequence length="77" mass="7949">MGPIGDPKAVCRLELGLGIFWVGGQAGQEPEELHLSLGGDVGGRVQGVAKLRVCDAGLMPKIVSGNTNCPCIMMGDK</sequence>
<feature type="non-terminal residue" evidence="2">
    <location>
        <position position="77"/>
    </location>
</feature>
<name>A0ABP0RXT6_9DINO</name>